<keyword evidence="6" id="KW-0479">Metal-binding</keyword>
<dbReference type="InterPro" id="IPR018028">
    <property type="entry name" value="Catalase"/>
</dbReference>
<dbReference type="SMART" id="SM01060">
    <property type="entry name" value="Catalase"/>
    <property type="match status" value="1"/>
</dbReference>
<dbReference type="PROSITE" id="PS50262">
    <property type="entry name" value="G_PROTEIN_RECEP_F1_2"/>
    <property type="match status" value="1"/>
</dbReference>
<dbReference type="PANTHER" id="PTHR11465">
    <property type="entry name" value="CATALASE"/>
    <property type="match status" value="1"/>
</dbReference>
<evidence type="ECO:0000256" key="3">
    <source>
        <dbReference type="ARBA" id="ARBA00022559"/>
    </source>
</evidence>
<feature type="transmembrane region" description="Helical" evidence="13">
    <location>
        <begin position="566"/>
        <end position="587"/>
    </location>
</feature>
<feature type="region of interest" description="Disordered" evidence="12">
    <location>
        <begin position="917"/>
        <end position="949"/>
    </location>
</feature>
<dbReference type="PROSITE" id="PS51402">
    <property type="entry name" value="CATALASE_3"/>
    <property type="match status" value="1"/>
</dbReference>
<evidence type="ECO:0000256" key="14">
    <source>
        <dbReference type="SAM" id="SignalP"/>
    </source>
</evidence>
<feature type="compositionally biased region" description="Polar residues" evidence="12">
    <location>
        <begin position="917"/>
        <end position="931"/>
    </location>
</feature>
<evidence type="ECO:0000256" key="12">
    <source>
        <dbReference type="SAM" id="MobiDB-lite"/>
    </source>
</evidence>
<dbReference type="InterPro" id="IPR017452">
    <property type="entry name" value="GPCR_Rhodpsn_7TM"/>
</dbReference>
<organism evidence="16 17">
    <name type="scientific">Adineta steineri</name>
    <dbReference type="NCBI Taxonomy" id="433720"/>
    <lineage>
        <taxon>Eukaryota</taxon>
        <taxon>Metazoa</taxon>
        <taxon>Spiralia</taxon>
        <taxon>Gnathifera</taxon>
        <taxon>Rotifera</taxon>
        <taxon>Eurotatoria</taxon>
        <taxon>Bdelloidea</taxon>
        <taxon>Adinetida</taxon>
        <taxon>Adinetidae</taxon>
        <taxon>Adineta</taxon>
    </lineage>
</organism>
<keyword evidence="4" id="KW-0349">Heme</keyword>
<feature type="transmembrane region" description="Helical" evidence="13">
    <location>
        <begin position="422"/>
        <end position="441"/>
    </location>
</feature>
<evidence type="ECO:0000256" key="8">
    <source>
        <dbReference type="ARBA" id="ARBA00023002"/>
    </source>
</evidence>
<dbReference type="SUPFAM" id="SSF56634">
    <property type="entry name" value="Heme-dependent catalase-like"/>
    <property type="match status" value="1"/>
</dbReference>
<dbReference type="Gene3D" id="2.40.180.10">
    <property type="entry name" value="Catalase core domain"/>
    <property type="match status" value="1"/>
</dbReference>
<keyword evidence="5 13" id="KW-0812">Transmembrane</keyword>
<evidence type="ECO:0000256" key="4">
    <source>
        <dbReference type="ARBA" id="ARBA00022617"/>
    </source>
</evidence>
<evidence type="ECO:0000256" key="10">
    <source>
        <dbReference type="ARBA" id="ARBA00023136"/>
    </source>
</evidence>
<feature type="domain" description="G-protein coupled receptors family 1 profile" evidence="15">
    <location>
        <begin position="360"/>
        <end position="575"/>
    </location>
</feature>
<evidence type="ECO:0000259" key="15">
    <source>
        <dbReference type="PROSITE" id="PS50262"/>
    </source>
</evidence>
<accession>A0A813PNW5</accession>
<dbReference type="InterPro" id="IPR010582">
    <property type="entry name" value="Catalase_immune_responsive"/>
</dbReference>
<evidence type="ECO:0000256" key="13">
    <source>
        <dbReference type="SAM" id="Phobius"/>
    </source>
</evidence>
<name>A0A813PNW5_9BILA</name>
<protein>
    <recommendedName>
        <fullName evidence="15">G-protein coupled receptors family 1 profile domain-containing protein</fullName>
    </recommendedName>
</protein>
<feature type="transmembrane region" description="Helical" evidence="13">
    <location>
        <begin position="507"/>
        <end position="530"/>
    </location>
</feature>
<dbReference type="PRINTS" id="PR00067">
    <property type="entry name" value="CATALASE"/>
</dbReference>
<gene>
    <name evidence="16" type="ORF">JYZ213_LOCUS2884</name>
</gene>
<dbReference type="GO" id="GO:0005739">
    <property type="term" value="C:mitochondrion"/>
    <property type="evidence" value="ECO:0007669"/>
    <property type="project" value="TreeGrafter"/>
</dbReference>
<keyword evidence="11" id="KW-0376">Hydrogen peroxide</keyword>
<dbReference type="GO" id="GO:0042744">
    <property type="term" value="P:hydrogen peroxide catabolic process"/>
    <property type="evidence" value="ECO:0007669"/>
    <property type="project" value="UniProtKB-KW"/>
</dbReference>
<dbReference type="Pfam" id="PF00199">
    <property type="entry name" value="Catalase"/>
    <property type="match status" value="1"/>
</dbReference>
<dbReference type="GO" id="GO:0046872">
    <property type="term" value="F:metal ion binding"/>
    <property type="evidence" value="ECO:0007669"/>
    <property type="project" value="UniProtKB-KW"/>
</dbReference>
<evidence type="ECO:0000313" key="16">
    <source>
        <dbReference type="EMBL" id="CAF0757919.1"/>
    </source>
</evidence>
<feature type="transmembrane region" description="Helical" evidence="13">
    <location>
        <begin position="344"/>
        <end position="368"/>
    </location>
</feature>
<evidence type="ECO:0000256" key="1">
    <source>
        <dbReference type="ARBA" id="ARBA00004370"/>
    </source>
</evidence>
<feature type="compositionally biased region" description="Basic and acidic residues" evidence="12">
    <location>
        <begin position="932"/>
        <end position="941"/>
    </location>
</feature>
<comment type="similarity">
    <text evidence="2">Belongs to the catalase family.</text>
</comment>
<comment type="subcellular location">
    <subcellularLocation>
        <location evidence="1">Membrane</location>
    </subcellularLocation>
</comment>
<comment type="caution">
    <text evidence="16">The sequence shown here is derived from an EMBL/GenBank/DDBJ whole genome shotgun (WGS) entry which is preliminary data.</text>
</comment>
<dbReference type="Proteomes" id="UP000663845">
    <property type="component" value="Unassembled WGS sequence"/>
</dbReference>
<dbReference type="PANTHER" id="PTHR11465:SF9">
    <property type="entry name" value="CATALASE"/>
    <property type="match status" value="1"/>
</dbReference>
<keyword evidence="8" id="KW-0560">Oxidoreductase</keyword>
<dbReference type="GO" id="GO:0020037">
    <property type="term" value="F:heme binding"/>
    <property type="evidence" value="ECO:0007669"/>
    <property type="project" value="InterPro"/>
</dbReference>
<dbReference type="SUPFAM" id="SSF81321">
    <property type="entry name" value="Family A G protein-coupled receptor-like"/>
    <property type="match status" value="1"/>
</dbReference>
<keyword evidence="9" id="KW-0408">Iron</keyword>
<dbReference type="EMBL" id="CAJNOG010000015">
    <property type="protein sequence ID" value="CAF0757919.1"/>
    <property type="molecule type" value="Genomic_DNA"/>
</dbReference>
<proteinExistence type="inferred from homology"/>
<feature type="transmembrane region" description="Helical" evidence="13">
    <location>
        <begin position="380"/>
        <end position="402"/>
    </location>
</feature>
<keyword evidence="10 13" id="KW-0472">Membrane</keyword>
<dbReference type="GO" id="GO:0004096">
    <property type="term" value="F:catalase activity"/>
    <property type="evidence" value="ECO:0007669"/>
    <property type="project" value="UniProtKB-EC"/>
</dbReference>
<keyword evidence="14" id="KW-0732">Signal</keyword>
<feature type="chain" id="PRO_5032451711" description="G-protein coupled receptors family 1 profile domain-containing protein" evidence="14">
    <location>
        <begin position="21"/>
        <end position="1028"/>
    </location>
</feature>
<keyword evidence="7 13" id="KW-1133">Transmembrane helix</keyword>
<feature type="transmembrane region" description="Helical" evidence="13">
    <location>
        <begin position="461"/>
        <end position="487"/>
    </location>
</feature>
<dbReference type="InterPro" id="IPR011614">
    <property type="entry name" value="Catalase_core"/>
</dbReference>
<evidence type="ECO:0000256" key="11">
    <source>
        <dbReference type="ARBA" id="ARBA00023324"/>
    </source>
</evidence>
<dbReference type="GO" id="GO:0016020">
    <property type="term" value="C:membrane"/>
    <property type="evidence" value="ECO:0007669"/>
    <property type="project" value="UniProtKB-SubCell"/>
</dbReference>
<sequence length="1028" mass="114231">MLITRSLIILLVGFGTIVHGSHFRGGTITWRPLNNTPSGSTVAVQVRERFSWNRATYYCDDTTIAAQGIIGSGYLVTGVSGSYSGVWTNMNTAIACTDYSVALTVSSGEHFETQTFPLNIAFSIGFVSSAWFANLAVGGNGGWSVICHINTAIRPDGFINSSPIAVSLPIVYKQILVQQVHVIQMSDFDGTDILQCRWSTASSSNINGYNECSGVCMGIPLYINLISNNCTLVFSLATAGQYAAAALQIEDYYSSSSTTPMSSVPLQFLFYGYAAPTGSCTTPPAIIGNRPNRACIGTPIGSNVTEYIIVQVYCPGHAITDLVSSAPTGMKKSAIINSSPTQTYLYQFGGAFLICIGCIGCIFNLIIFSKKNLRKNPCSVYFIAYNIANLFQICVTLSQTMLTYGYSISTATWSNSFCRFTYFSGYVVDILSSFYLIMASVDRMLFTSRNARTRRHSNHHVAYICIIVGTICCMLFHSPALILVNIIEIIPNYYVCYSNSNGYLAFTSYYELVKAILIPTLMIICEICTIKNIQSSHHARVIPMSNTVGSTLNPGRSKDRQLIRMLLINITVYIIFNLMPAVVYPYLQIVQYQSRSLAQSQMNSFLTTESERMSRENIPERIVHAKGIGAFGVFEATNDISDICKAKVFKVGTKTRVLTRFSIGADGSGPADTIREARGFAIKMYTDEGIWDLVTISSPVFYIRNPILFPALAAAQKRNAQTNMKDPNIFWNFISNNPETVHQVVMINSDRGVPESFRFINGYGSHTFKMINSKNEYVWVKFHLRCDQNLKNLDAKTAKMLIGEQPGFTAADLSNAIAMKNFPSWTLFIQVMTEEQSRLCPFNAFDMTKIFSHKLYPLRKVGKLTLNENPTNHSSQIEAAAFTPSHLPPGIEVSPDQILQMRISAYADAQLRRVGANSQLIPVNNPHTNKNLKTDSHRDSDSESAVPNKNVRVQPATMHENLPFEDDFFQPRNFYRNVLDNQGRARLINNIARSLAQCTDQNVVHRTWNLLAHLDDDFGRKLAEKIKL</sequence>
<evidence type="ECO:0000256" key="2">
    <source>
        <dbReference type="ARBA" id="ARBA00005329"/>
    </source>
</evidence>
<feature type="signal peptide" evidence="14">
    <location>
        <begin position="1"/>
        <end position="20"/>
    </location>
</feature>
<reference evidence="16" key="1">
    <citation type="submission" date="2021-02" db="EMBL/GenBank/DDBJ databases">
        <authorList>
            <person name="Nowell W R."/>
        </authorList>
    </citation>
    <scope>NUCLEOTIDE SEQUENCE</scope>
</reference>
<dbReference type="GO" id="GO:0042542">
    <property type="term" value="P:response to hydrogen peroxide"/>
    <property type="evidence" value="ECO:0007669"/>
    <property type="project" value="TreeGrafter"/>
</dbReference>
<dbReference type="Pfam" id="PF06628">
    <property type="entry name" value="Catalase-rel"/>
    <property type="match status" value="1"/>
</dbReference>
<dbReference type="GO" id="GO:0005777">
    <property type="term" value="C:peroxisome"/>
    <property type="evidence" value="ECO:0007669"/>
    <property type="project" value="TreeGrafter"/>
</dbReference>
<dbReference type="AlphaFoldDB" id="A0A813PNW5"/>
<evidence type="ECO:0000256" key="6">
    <source>
        <dbReference type="ARBA" id="ARBA00022723"/>
    </source>
</evidence>
<dbReference type="CDD" id="cd00637">
    <property type="entry name" value="7tm_classA_rhodopsin-like"/>
    <property type="match status" value="1"/>
</dbReference>
<evidence type="ECO:0000256" key="7">
    <source>
        <dbReference type="ARBA" id="ARBA00022989"/>
    </source>
</evidence>
<evidence type="ECO:0000313" key="17">
    <source>
        <dbReference type="Proteomes" id="UP000663845"/>
    </source>
</evidence>
<evidence type="ECO:0000256" key="5">
    <source>
        <dbReference type="ARBA" id="ARBA00022692"/>
    </source>
</evidence>
<keyword evidence="3" id="KW-0575">Peroxidase</keyword>
<evidence type="ECO:0000256" key="9">
    <source>
        <dbReference type="ARBA" id="ARBA00023004"/>
    </source>
</evidence>
<dbReference type="InterPro" id="IPR020835">
    <property type="entry name" value="Catalase_sf"/>
</dbReference>